<dbReference type="InterPro" id="IPR027417">
    <property type="entry name" value="P-loop_NTPase"/>
</dbReference>
<evidence type="ECO:0000256" key="2">
    <source>
        <dbReference type="ARBA" id="ARBA00022741"/>
    </source>
</evidence>
<dbReference type="SUPFAM" id="SSF50331">
    <property type="entry name" value="MOP-like"/>
    <property type="match status" value="1"/>
</dbReference>
<evidence type="ECO:0000256" key="3">
    <source>
        <dbReference type="ARBA" id="ARBA00022840"/>
    </source>
</evidence>
<feature type="domain" description="ABC transporter" evidence="4">
    <location>
        <begin position="4"/>
        <end position="236"/>
    </location>
</feature>
<evidence type="ECO:0000256" key="1">
    <source>
        <dbReference type="ARBA" id="ARBA00022448"/>
    </source>
</evidence>
<dbReference type="InterPro" id="IPR003593">
    <property type="entry name" value="AAA+_ATPase"/>
</dbReference>
<dbReference type="PANTHER" id="PTHR43875">
    <property type="entry name" value="MALTODEXTRIN IMPORT ATP-BINDING PROTEIN MSMX"/>
    <property type="match status" value="1"/>
</dbReference>
<keyword evidence="6" id="KW-1185">Reference proteome</keyword>
<proteinExistence type="predicted"/>
<dbReference type="PANTHER" id="PTHR43875:SF1">
    <property type="entry name" value="OSMOPROTECTIVE COMPOUNDS UPTAKE ATP-BINDING PROTEIN GGTA"/>
    <property type="match status" value="1"/>
</dbReference>
<reference evidence="5 6" key="1">
    <citation type="submission" date="2022-08" db="EMBL/GenBank/DDBJ databases">
        <title>novel species in genus Aeromicrobium.</title>
        <authorList>
            <person name="Ye L."/>
        </authorList>
    </citation>
    <scope>NUCLEOTIDE SEQUENCE [LARGE SCALE GENOMIC DNA]</scope>
    <source>
        <strain evidence="6">zg-Y1379</strain>
    </source>
</reference>
<protein>
    <submittedName>
        <fullName evidence="5">ABC transporter ATP-binding protein</fullName>
    </submittedName>
</protein>
<dbReference type="InterPro" id="IPR040582">
    <property type="entry name" value="OB_MalK-like"/>
</dbReference>
<sequence length="387" mass="42557">MTSIELRHITTDGPGARPLLDDINLVVPSGTTLAITGPDGAGKSRLLRTIVGLEEQTSGDVLIDDIVVNAVDPRGRDIAMVFQDFALHPHLDVFDNLAFSSVLRKGYDKDELSDRINEVADLLALTDLLDLRPAELDEPQRQRVALGRALVREAHAYLFDAPFTAQPERVRTHVRSVTTQWQQEAGRTSIFTTSSVEEALSSADRVAVMHQGFIHQVGTPRELYDRPADMFVAGYLGAPPMNLVPATPQGQQLVMPLGTMLLDDALVERIGDRGLVVAGIRPEHCHDGTHPATTPVTDRVEFTTRIDDIEWRGSSQFAYLGYEIAPEVEASLTEVEDLLEFGLFQNFLVAQLPADSELRAGMSIRVVIPRGRVQVFDPQTGENLTLP</sequence>
<dbReference type="PROSITE" id="PS50893">
    <property type="entry name" value="ABC_TRANSPORTER_2"/>
    <property type="match status" value="1"/>
</dbReference>
<gene>
    <name evidence="5" type="ORF">NQV15_04065</name>
</gene>
<organism evidence="5 6">
    <name type="scientific">Aeromicrobium wangtongii</name>
    <dbReference type="NCBI Taxonomy" id="2969247"/>
    <lineage>
        <taxon>Bacteria</taxon>
        <taxon>Bacillati</taxon>
        <taxon>Actinomycetota</taxon>
        <taxon>Actinomycetes</taxon>
        <taxon>Propionibacteriales</taxon>
        <taxon>Nocardioidaceae</taxon>
        <taxon>Aeromicrobium</taxon>
    </lineage>
</organism>
<dbReference type="InterPro" id="IPR008995">
    <property type="entry name" value="Mo/tungstate-bd_C_term_dom"/>
</dbReference>
<dbReference type="Gene3D" id="2.40.50.100">
    <property type="match status" value="1"/>
</dbReference>
<dbReference type="EMBL" id="CP102173">
    <property type="protein sequence ID" value="UUP14494.1"/>
    <property type="molecule type" value="Genomic_DNA"/>
</dbReference>
<dbReference type="SUPFAM" id="SSF52540">
    <property type="entry name" value="P-loop containing nucleoside triphosphate hydrolases"/>
    <property type="match status" value="1"/>
</dbReference>
<dbReference type="Proteomes" id="UP001316184">
    <property type="component" value="Chromosome"/>
</dbReference>
<dbReference type="Gene3D" id="3.40.50.300">
    <property type="entry name" value="P-loop containing nucleotide triphosphate hydrolases"/>
    <property type="match status" value="1"/>
</dbReference>
<evidence type="ECO:0000313" key="5">
    <source>
        <dbReference type="EMBL" id="UUP14494.1"/>
    </source>
</evidence>
<dbReference type="SMART" id="SM00382">
    <property type="entry name" value="AAA"/>
    <property type="match status" value="1"/>
</dbReference>
<name>A0ABY5M8N0_9ACTN</name>
<dbReference type="InterPro" id="IPR047641">
    <property type="entry name" value="ABC_transpr_MalK/UgpC-like"/>
</dbReference>
<evidence type="ECO:0000313" key="6">
    <source>
        <dbReference type="Proteomes" id="UP001316184"/>
    </source>
</evidence>
<dbReference type="InterPro" id="IPR003439">
    <property type="entry name" value="ABC_transporter-like_ATP-bd"/>
</dbReference>
<dbReference type="RefSeq" id="WP_232398320.1">
    <property type="nucleotide sequence ID" value="NZ_CP102173.1"/>
</dbReference>
<keyword evidence="3 5" id="KW-0067">ATP-binding</keyword>
<dbReference type="GO" id="GO:0005524">
    <property type="term" value="F:ATP binding"/>
    <property type="evidence" value="ECO:0007669"/>
    <property type="project" value="UniProtKB-KW"/>
</dbReference>
<keyword evidence="2" id="KW-0547">Nucleotide-binding</keyword>
<keyword evidence="1" id="KW-0813">Transport</keyword>
<dbReference type="Pfam" id="PF17912">
    <property type="entry name" value="OB_MalK"/>
    <property type="match status" value="1"/>
</dbReference>
<dbReference type="Pfam" id="PF00005">
    <property type="entry name" value="ABC_tran"/>
    <property type="match status" value="1"/>
</dbReference>
<accession>A0ABY5M8N0</accession>
<evidence type="ECO:0000259" key="4">
    <source>
        <dbReference type="PROSITE" id="PS50893"/>
    </source>
</evidence>